<accession>A0A4Z0GRK5</accession>
<evidence type="ECO:0000313" key="1">
    <source>
        <dbReference type="EMBL" id="TGA99949.1"/>
    </source>
</evidence>
<dbReference type="Proteomes" id="UP000298347">
    <property type="component" value="Unassembled WGS sequence"/>
</dbReference>
<gene>
    <name evidence="1" type="ORF">E4665_03095</name>
</gene>
<evidence type="ECO:0000313" key="2">
    <source>
        <dbReference type="Proteomes" id="UP000298347"/>
    </source>
</evidence>
<dbReference type="EMBL" id="SRJD01000002">
    <property type="protein sequence ID" value="TGA99949.1"/>
    <property type="molecule type" value="Genomic_DNA"/>
</dbReference>
<sequence length="84" mass="9552">MKKFAFYLHPKGDAIRGHSPVFFSVIVSDSVEQAAQKLSVLNQSVYCGLLKVTSNKYHVYFSKSVPDANEEFMYIVIEDPESKF</sequence>
<keyword evidence="2" id="KW-1185">Reference proteome</keyword>
<reference evidence="1 2" key="1">
    <citation type="journal article" date="2015" name="Int. J. Syst. Evol. Microbiol.">
        <title>Sporolactobacillus shoreae sp. nov. and Sporolactobacillus spathodeae sp. nov., two spore-forming lactic acid bacteria isolated from tree barks in Thailand.</title>
        <authorList>
            <person name="Thamacharoensuk T."/>
            <person name="Kitahara M."/>
            <person name="Ohkuma M."/>
            <person name="Thongchul N."/>
            <person name="Tanasupawat S."/>
        </authorList>
    </citation>
    <scope>NUCLEOTIDE SEQUENCE [LARGE SCALE GENOMIC DNA]</scope>
    <source>
        <strain evidence="1 2">BK92</strain>
    </source>
</reference>
<name>A0A4Z0GRK5_9BACL</name>
<proteinExistence type="predicted"/>
<comment type="caution">
    <text evidence="1">The sequence shown here is derived from an EMBL/GenBank/DDBJ whole genome shotgun (WGS) entry which is preliminary data.</text>
</comment>
<protein>
    <submittedName>
        <fullName evidence="1">Uncharacterized protein</fullName>
    </submittedName>
</protein>
<organism evidence="1 2">
    <name type="scientific">Sporolactobacillus shoreae</name>
    <dbReference type="NCBI Taxonomy" id="1465501"/>
    <lineage>
        <taxon>Bacteria</taxon>
        <taxon>Bacillati</taxon>
        <taxon>Bacillota</taxon>
        <taxon>Bacilli</taxon>
        <taxon>Bacillales</taxon>
        <taxon>Sporolactobacillaceae</taxon>
        <taxon>Sporolactobacillus</taxon>
    </lineage>
</organism>
<dbReference type="AlphaFoldDB" id="A0A4Z0GRK5"/>
<dbReference type="RefSeq" id="WP_135347344.1">
    <property type="nucleotide sequence ID" value="NZ_SRJD01000002.1"/>
</dbReference>
<dbReference type="OrthoDB" id="9848359at2"/>